<dbReference type="NCBIfam" id="TIGR01003">
    <property type="entry name" value="PTS_HPr_family"/>
    <property type="match status" value="1"/>
</dbReference>
<keyword evidence="4" id="KW-0963">Cytoplasm</keyword>
<proteinExistence type="predicted"/>
<dbReference type="Proteomes" id="UP000273083">
    <property type="component" value="Unassembled WGS sequence"/>
</dbReference>
<dbReference type="CDD" id="cd00367">
    <property type="entry name" value="PTS-HPr_like"/>
    <property type="match status" value="1"/>
</dbReference>
<dbReference type="EMBL" id="RJVG01000002">
    <property type="protein sequence ID" value="ROR30439.1"/>
    <property type="molecule type" value="Genomic_DNA"/>
</dbReference>
<sequence length="87" mass="9319">MVSQKVKIINESGVHARPASILAKTAMKCDSDIVIKVGERNVNPKSVINLMAAAIKKDTEVVVECTGNSEKEDLKVIIDLINSGLGE</sequence>
<dbReference type="Gene3D" id="3.30.1340.10">
    <property type="entry name" value="HPr-like"/>
    <property type="match status" value="1"/>
</dbReference>
<dbReference type="SUPFAM" id="SSF55594">
    <property type="entry name" value="HPr-like"/>
    <property type="match status" value="1"/>
</dbReference>
<evidence type="ECO:0000256" key="5">
    <source>
        <dbReference type="ARBA" id="ARBA00022683"/>
    </source>
</evidence>
<comment type="caution">
    <text evidence="7">The sequence shown here is derived from an EMBL/GenBank/DDBJ whole genome shotgun (WGS) entry which is preliminary data.</text>
</comment>
<keyword evidence="5" id="KW-0598">Phosphotransferase system</keyword>
<keyword evidence="8" id="KW-1185">Reference proteome</keyword>
<accession>A0A3N1XUZ3</accession>
<gene>
    <name evidence="7" type="ORF">EDD66_10290</name>
</gene>
<evidence type="ECO:0000256" key="1">
    <source>
        <dbReference type="ARBA" id="ARBA00003681"/>
    </source>
</evidence>
<comment type="subcellular location">
    <subcellularLocation>
        <location evidence="2">Cytoplasm</location>
    </subcellularLocation>
</comment>
<evidence type="ECO:0000256" key="2">
    <source>
        <dbReference type="ARBA" id="ARBA00004496"/>
    </source>
</evidence>
<dbReference type="InterPro" id="IPR035895">
    <property type="entry name" value="HPr-like_sf"/>
</dbReference>
<evidence type="ECO:0000256" key="4">
    <source>
        <dbReference type="ARBA" id="ARBA00022490"/>
    </source>
</evidence>
<dbReference type="PANTHER" id="PTHR33705:SF2">
    <property type="entry name" value="PHOSPHOCARRIER PROTEIN NPR"/>
    <property type="match status" value="1"/>
</dbReference>
<feature type="domain" description="HPr" evidence="6">
    <location>
        <begin position="1"/>
        <end position="87"/>
    </location>
</feature>
<evidence type="ECO:0000256" key="3">
    <source>
        <dbReference type="ARBA" id="ARBA00020422"/>
    </source>
</evidence>
<name>A0A3N1XUZ3_9FIRM</name>
<comment type="function">
    <text evidence="1">General (non sugar-specific) component of the phosphoenolpyruvate-dependent sugar phosphotransferase system (sugar PTS). This major carbohydrate active-transport system catalyzes the phosphorylation of incoming sugar substrates concomitantly with their translocation across the cell membrane. The phosphoryl group from phosphoenolpyruvate (PEP) is transferred to the phosphoryl carrier protein HPr by enzyme I. Phospho-HPr then transfers it to the PTS EIIA domain.</text>
</comment>
<organism evidence="7 8">
    <name type="scientific">Mobilisporobacter senegalensis</name>
    <dbReference type="NCBI Taxonomy" id="1329262"/>
    <lineage>
        <taxon>Bacteria</taxon>
        <taxon>Bacillati</taxon>
        <taxon>Bacillota</taxon>
        <taxon>Clostridia</taxon>
        <taxon>Lachnospirales</taxon>
        <taxon>Lachnospiraceae</taxon>
        <taxon>Mobilisporobacter</taxon>
    </lineage>
</organism>
<dbReference type="RefSeq" id="WP_123608147.1">
    <property type="nucleotide sequence ID" value="NZ_RJVG01000002.1"/>
</dbReference>
<dbReference type="PANTHER" id="PTHR33705">
    <property type="entry name" value="PHOSPHOCARRIER PROTEIN HPR"/>
    <property type="match status" value="1"/>
</dbReference>
<dbReference type="GO" id="GO:0005737">
    <property type="term" value="C:cytoplasm"/>
    <property type="evidence" value="ECO:0007669"/>
    <property type="project" value="UniProtKB-SubCell"/>
</dbReference>
<dbReference type="GO" id="GO:0009401">
    <property type="term" value="P:phosphoenolpyruvate-dependent sugar phosphotransferase system"/>
    <property type="evidence" value="ECO:0007669"/>
    <property type="project" value="UniProtKB-KW"/>
</dbReference>
<evidence type="ECO:0000313" key="8">
    <source>
        <dbReference type="Proteomes" id="UP000273083"/>
    </source>
</evidence>
<protein>
    <recommendedName>
        <fullName evidence="3">Phosphocarrier protein HPr</fullName>
    </recommendedName>
</protein>
<evidence type="ECO:0000259" key="6">
    <source>
        <dbReference type="PROSITE" id="PS51350"/>
    </source>
</evidence>
<evidence type="ECO:0000313" key="7">
    <source>
        <dbReference type="EMBL" id="ROR30439.1"/>
    </source>
</evidence>
<dbReference type="AlphaFoldDB" id="A0A3N1XUZ3"/>
<dbReference type="PROSITE" id="PS51350">
    <property type="entry name" value="PTS_HPR_DOM"/>
    <property type="match status" value="1"/>
</dbReference>
<dbReference type="OrthoDB" id="9809047at2"/>
<dbReference type="InterPro" id="IPR050399">
    <property type="entry name" value="HPr"/>
</dbReference>
<dbReference type="Pfam" id="PF00381">
    <property type="entry name" value="PTS-HPr"/>
    <property type="match status" value="1"/>
</dbReference>
<reference evidence="7 8" key="1">
    <citation type="submission" date="2018-11" db="EMBL/GenBank/DDBJ databases">
        <title>Genomic Encyclopedia of Type Strains, Phase IV (KMG-IV): sequencing the most valuable type-strain genomes for metagenomic binning, comparative biology and taxonomic classification.</title>
        <authorList>
            <person name="Goeker M."/>
        </authorList>
    </citation>
    <scope>NUCLEOTIDE SEQUENCE [LARGE SCALE GENOMIC DNA]</scope>
    <source>
        <strain evidence="7 8">DSM 26537</strain>
    </source>
</reference>
<dbReference type="PRINTS" id="PR00107">
    <property type="entry name" value="PHOSPHOCPHPR"/>
</dbReference>
<dbReference type="PROSITE" id="PS00369">
    <property type="entry name" value="PTS_HPR_HIS"/>
    <property type="match status" value="1"/>
</dbReference>
<dbReference type="InterPro" id="IPR000032">
    <property type="entry name" value="HPr-like"/>
</dbReference>
<dbReference type="InterPro" id="IPR001020">
    <property type="entry name" value="PTS_HPr_His_P_site"/>
</dbReference>